<keyword evidence="4" id="KW-0812">Transmembrane</keyword>
<keyword evidence="4" id="KW-0472">Membrane</keyword>
<feature type="transmembrane region" description="Helical" evidence="4">
    <location>
        <begin position="28"/>
        <end position="45"/>
    </location>
</feature>
<dbReference type="AlphaFoldDB" id="A0A517Y366"/>
<name>A0A517Y366_9BACT</name>
<feature type="transmembrane region" description="Helical" evidence="4">
    <location>
        <begin position="81"/>
        <end position="102"/>
    </location>
</feature>
<dbReference type="EMBL" id="CP036273">
    <property type="protein sequence ID" value="QDU24158.1"/>
    <property type="molecule type" value="Genomic_DNA"/>
</dbReference>
<dbReference type="GO" id="GO:0003847">
    <property type="term" value="F:1-alkyl-2-acetylglycerophosphocholine esterase activity"/>
    <property type="evidence" value="ECO:0007669"/>
    <property type="project" value="TreeGrafter"/>
</dbReference>
<evidence type="ECO:0000256" key="1">
    <source>
        <dbReference type="ARBA" id="ARBA00022801"/>
    </source>
</evidence>
<dbReference type="RefSeq" id="WP_145244345.1">
    <property type="nucleotide sequence ID" value="NZ_CP036273.1"/>
</dbReference>
<evidence type="ECO:0000313" key="5">
    <source>
        <dbReference type="EMBL" id="QDU24158.1"/>
    </source>
</evidence>
<keyword evidence="3" id="KW-0443">Lipid metabolism</keyword>
<dbReference type="PANTHER" id="PTHR10272:SF0">
    <property type="entry name" value="PLATELET-ACTIVATING FACTOR ACETYLHYDROLASE"/>
    <property type="match status" value="1"/>
</dbReference>
<gene>
    <name evidence="5" type="ORF">ETAA1_61720</name>
</gene>
<keyword evidence="1" id="KW-0378">Hydrolase</keyword>
<sequence length="476" mass="52021">MRPLEIAFWAATAPVLLWCLSHRDLPAWVRVLSAVATALLVAHVATEGWRWHLVPAYLTVGYVFLTCVWPGPPRLEVGPAGAAVGLGLLAAAAGLAAAFPVFDLPKPTGRYPVGTVTLHRVDPARADPRTDRPDGRRELMIQVWYPAERPGPGHPYRQSAETTFLSRHLSLVRTHAAYGVPVATDPGRHPVVVFAPSWGGCRGDNTTQAEELASHGFVVVGIDHPYFTDRVVFPDGREARTVFPEFLDYATEETLAATRRTIEDTLTVRVADARFVLDEVGRLDRADPGGIFTGRLDTSRIGMFGHSFGGAVSAEACLLDSRVAAGFNLDGFIFGRSLVEGPGKPFVFITEDVPEPTQADVANARNDAVRRRHTVYVENFSGIRSGLARVRGHYGVLRGGLHVNFGDAAYFSPIRRLRPVHDLPAGSIRPDRAMRILNTYLLSFFRKHLTGEDDGLFDSPSPFPELEIARLADGGR</sequence>
<accession>A0A517Y366</accession>
<feature type="transmembrane region" description="Helical" evidence="4">
    <location>
        <begin position="6"/>
        <end position="21"/>
    </location>
</feature>
<dbReference type="PANTHER" id="PTHR10272">
    <property type="entry name" value="PLATELET-ACTIVATING FACTOR ACETYLHYDROLASE"/>
    <property type="match status" value="1"/>
</dbReference>
<evidence type="ECO:0000256" key="2">
    <source>
        <dbReference type="ARBA" id="ARBA00022963"/>
    </source>
</evidence>
<keyword evidence="2" id="KW-0442">Lipid degradation</keyword>
<dbReference type="Gene3D" id="3.40.50.1820">
    <property type="entry name" value="alpha/beta hydrolase"/>
    <property type="match status" value="1"/>
</dbReference>
<dbReference type="KEGG" id="uli:ETAA1_61720"/>
<dbReference type="Pfam" id="PF03403">
    <property type="entry name" value="PAF-AH_p_II"/>
    <property type="match status" value="2"/>
</dbReference>
<dbReference type="Proteomes" id="UP000319576">
    <property type="component" value="Chromosome"/>
</dbReference>
<dbReference type="OrthoDB" id="9814760at2"/>
<keyword evidence="6" id="KW-1185">Reference proteome</keyword>
<evidence type="ECO:0000313" key="6">
    <source>
        <dbReference type="Proteomes" id="UP000319576"/>
    </source>
</evidence>
<protein>
    <submittedName>
        <fullName evidence="5">Isoform II</fullName>
    </submittedName>
</protein>
<organism evidence="5 6">
    <name type="scientific">Urbifossiella limnaea</name>
    <dbReference type="NCBI Taxonomy" id="2528023"/>
    <lineage>
        <taxon>Bacteria</taxon>
        <taxon>Pseudomonadati</taxon>
        <taxon>Planctomycetota</taxon>
        <taxon>Planctomycetia</taxon>
        <taxon>Gemmatales</taxon>
        <taxon>Gemmataceae</taxon>
        <taxon>Urbifossiella</taxon>
    </lineage>
</organism>
<keyword evidence="4" id="KW-1133">Transmembrane helix</keyword>
<evidence type="ECO:0000256" key="4">
    <source>
        <dbReference type="SAM" id="Phobius"/>
    </source>
</evidence>
<proteinExistence type="predicted"/>
<dbReference type="GO" id="GO:0016042">
    <property type="term" value="P:lipid catabolic process"/>
    <property type="evidence" value="ECO:0007669"/>
    <property type="project" value="UniProtKB-KW"/>
</dbReference>
<evidence type="ECO:0000256" key="3">
    <source>
        <dbReference type="ARBA" id="ARBA00023098"/>
    </source>
</evidence>
<dbReference type="SUPFAM" id="SSF53474">
    <property type="entry name" value="alpha/beta-Hydrolases"/>
    <property type="match status" value="1"/>
</dbReference>
<dbReference type="InterPro" id="IPR029058">
    <property type="entry name" value="AB_hydrolase_fold"/>
</dbReference>
<feature type="transmembrane region" description="Helical" evidence="4">
    <location>
        <begin position="51"/>
        <end position="69"/>
    </location>
</feature>
<reference evidence="5 6" key="1">
    <citation type="submission" date="2019-02" db="EMBL/GenBank/DDBJ databases">
        <title>Deep-cultivation of Planctomycetes and their phenomic and genomic characterization uncovers novel biology.</title>
        <authorList>
            <person name="Wiegand S."/>
            <person name="Jogler M."/>
            <person name="Boedeker C."/>
            <person name="Pinto D."/>
            <person name="Vollmers J."/>
            <person name="Rivas-Marin E."/>
            <person name="Kohn T."/>
            <person name="Peeters S.H."/>
            <person name="Heuer A."/>
            <person name="Rast P."/>
            <person name="Oberbeckmann S."/>
            <person name="Bunk B."/>
            <person name="Jeske O."/>
            <person name="Meyerdierks A."/>
            <person name="Storesund J.E."/>
            <person name="Kallscheuer N."/>
            <person name="Luecker S."/>
            <person name="Lage O.M."/>
            <person name="Pohl T."/>
            <person name="Merkel B.J."/>
            <person name="Hornburger P."/>
            <person name="Mueller R.-W."/>
            <person name="Bruemmer F."/>
            <person name="Labrenz M."/>
            <person name="Spormann A.M."/>
            <person name="Op den Camp H."/>
            <person name="Overmann J."/>
            <person name="Amann R."/>
            <person name="Jetten M.S.M."/>
            <person name="Mascher T."/>
            <person name="Medema M.H."/>
            <person name="Devos D.P."/>
            <person name="Kaster A.-K."/>
            <person name="Ovreas L."/>
            <person name="Rohde M."/>
            <person name="Galperin M.Y."/>
            <person name="Jogler C."/>
        </authorList>
    </citation>
    <scope>NUCLEOTIDE SEQUENCE [LARGE SCALE GENOMIC DNA]</scope>
    <source>
        <strain evidence="5 6">ETA_A1</strain>
    </source>
</reference>